<proteinExistence type="inferred from homology"/>
<evidence type="ECO:0000256" key="4">
    <source>
        <dbReference type="ARBA" id="ARBA00022679"/>
    </source>
</evidence>
<dbReference type="Proteomes" id="UP000323221">
    <property type="component" value="Unassembled WGS sequence"/>
</dbReference>
<evidence type="ECO:0000256" key="7">
    <source>
        <dbReference type="ARBA" id="ARBA00023136"/>
    </source>
</evidence>
<keyword evidence="15" id="KW-1185">Reference proteome</keyword>
<comment type="catalytic activity">
    <reaction evidence="10">
        <text>di-trans,octa-cis-undecaprenyl diphospho-N-acetyl-alpha-D-muramoyl-L-alanyl-D-glutamyl-meso-2,6-diaminopimeloyl-D-alanyl-D-alanine + UDP-N-acetyl-alpha-D-glucosamine = di-trans,octa-cis-undecaprenyl diphospho-[N-acetyl-alpha-D-glucosaminyl-(1-&gt;4)]-N-acetyl-alpha-D-muramoyl-L-alanyl-D-glutamyl-meso-2,6-diaminopimeloyl-D-alanyl-D-alanine + UDP + H(+)</text>
        <dbReference type="Rhea" id="RHEA:31227"/>
        <dbReference type="ChEBI" id="CHEBI:15378"/>
        <dbReference type="ChEBI" id="CHEBI:57705"/>
        <dbReference type="ChEBI" id="CHEBI:58223"/>
        <dbReference type="ChEBI" id="CHEBI:61387"/>
        <dbReference type="ChEBI" id="CHEBI:61388"/>
        <dbReference type="EC" id="2.4.1.227"/>
    </reaction>
</comment>
<evidence type="ECO:0000259" key="13">
    <source>
        <dbReference type="Pfam" id="PF04101"/>
    </source>
</evidence>
<dbReference type="GO" id="GO:0071555">
    <property type="term" value="P:cell wall organization"/>
    <property type="evidence" value="ECO:0007669"/>
    <property type="project" value="UniProtKB-KW"/>
</dbReference>
<dbReference type="GO" id="GO:0051301">
    <property type="term" value="P:cell division"/>
    <property type="evidence" value="ECO:0007669"/>
    <property type="project" value="UniProtKB-KW"/>
</dbReference>
<dbReference type="InterPro" id="IPR007235">
    <property type="entry name" value="Glyco_trans_28_C"/>
</dbReference>
<feature type="compositionally biased region" description="Basic and acidic residues" evidence="11">
    <location>
        <begin position="344"/>
        <end position="353"/>
    </location>
</feature>
<evidence type="ECO:0000256" key="5">
    <source>
        <dbReference type="ARBA" id="ARBA00022960"/>
    </source>
</evidence>
<dbReference type="GO" id="GO:0005886">
    <property type="term" value="C:plasma membrane"/>
    <property type="evidence" value="ECO:0007669"/>
    <property type="project" value="UniProtKB-SubCell"/>
</dbReference>
<feature type="domain" description="Glycosyltransferase family 28 N-terminal" evidence="12">
    <location>
        <begin position="5"/>
        <end position="139"/>
    </location>
</feature>
<feature type="region of interest" description="Disordered" evidence="11">
    <location>
        <begin position="334"/>
        <end position="362"/>
    </location>
</feature>
<dbReference type="GO" id="GO:0051991">
    <property type="term" value="F:UDP-N-acetyl-D-glucosamine:N-acetylmuramoyl-L-alanyl-D-glutamyl-meso-2,6-diaminopimelyl-D-alanyl-D-alanine-diphosphoundecaprenol 4-beta-N-acetylglucosaminlytransferase activity"/>
    <property type="evidence" value="ECO:0007669"/>
    <property type="project" value="RHEA"/>
</dbReference>
<organism evidence="14 15">
    <name type="scientific">Agrococcus sediminis</name>
    <dbReference type="NCBI Taxonomy" id="2599924"/>
    <lineage>
        <taxon>Bacteria</taxon>
        <taxon>Bacillati</taxon>
        <taxon>Actinomycetota</taxon>
        <taxon>Actinomycetes</taxon>
        <taxon>Micrococcales</taxon>
        <taxon>Microbacteriaceae</taxon>
        <taxon>Agrococcus</taxon>
    </lineage>
</organism>
<reference evidence="14 15" key="1">
    <citation type="submission" date="2019-08" db="EMBL/GenBank/DDBJ databases">
        <title>Agrococcus lahaulensis sp. nov., isolated from a cold desert of the Indian Himalayas.</title>
        <authorList>
            <person name="Qu J.H."/>
        </authorList>
    </citation>
    <scope>NUCLEOTIDE SEQUENCE [LARGE SCALE GENOMIC DNA]</scope>
    <source>
        <strain evidence="14 15">NS18</strain>
    </source>
</reference>
<dbReference type="RefSeq" id="WP_146357739.1">
    <property type="nucleotide sequence ID" value="NZ_JBIVQT010000009.1"/>
</dbReference>
<evidence type="ECO:0000256" key="2">
    <source>
        <dbReference type="ARBA" id="ARBA00022618"/>
    </source>
</evidence>
<comment type="similarity">
    <text evidence="10">Belongs to the glycosyltransferase 28 family. MurG subfamily.</text>
</comment>
<name>A0A5M8Q6B0_9MICO</name>
<dbReference type="GO" id="GO:0009252">
    <property type="term" value="P:peptidoglycan biosynthetic process"/>
    <property type="evidence" value="ECO:0007669"/>
    <property type="project" value="UniProtKB-UniRule"/>
</dbReference>
<dbReference type="EMBL" id="VOIR01000016">
    <property type="protein sequence ID" value="KAA6431407.1"/>
    <property type="molecule type" value="Genomic_DNA"/>
</dbReference>
<feature type="binding site" evidence="10">
    <location>
        <position position="196"/>
    </location>
    <ligand>
        <name>UDP-N-acetyl-alpha-D-glucosamine</name>
        <dbReference type="ChEBI" id="CHEBI:57705"/>
    </ligand>
</feature>
<dbReference type="Pfam" id="PF04101">
    <property type="entry name" value="Glyco_tran_28_C"/>
    <property type="match status" value="1"/>
</dbReference>
<dbReference type="Gene3D" id="3.40.50.2000">
    <property type="entry name" value="Glycogen Phosphorylase B"/>
    <property type="match status" value="2"/>
</dbReference>
<keyword evidence="7 10" id="KW-0472">Membrane</keyword>
<keyword evidence="6 10" id="KW-0573">Peptidoglycan synthesis</keyword>
<evidence type="ECO:0000256" key="9">
    <source>
        <dbReference type="ARBA" id="ARBA00023316"/>
    </source>
</evidence>
<dbReference type="AlphaFoldDB" id="A0A5M8Q6B0"/>
<dbReference type="GO" id="GO:0050511">
    <property type="term" value="F:undecaprenyldiphospho-muramoylpentapeptide beta-N-acetylglucosaminyltransferase activity"/>
    <property type="evidence" value="ECO:0007669"/>
    <property type="project" value="UniProtKB-UniRule"/>
</dbReference>
<gene>
    <name evidence="10" type="primary">murG</name>
    <name evidence="14" type="ORF">FQ330_11115</name>
</gene>
<dbReference type="GO" id="GO:0005975">
    <property type="term" value="P:carbohydrate metabolic process"/>
    <property type="evidence" value="ECO:0007669"/>
    <property type="project" value="InterPro"/>
</dbReference>
<dbReference type="HAMAP" id="MF_00033">
    <property type="entry name" value="MurG"/>
    <property type="match status" value="1"/>
</dbReference>
<keyword evidence="4 10" id="KW-0808">Transferase</keyword>
<dbReference type="Pfam" id="PF03033">
    <property type="entry name" value="Glyco_transf_28"/>
    <property type="match status" value="1"/>
</dbReference>
<comment type="pathway">
    <text evidence="10">Cell wall biogenesis; peptidoglycan biosynthesis.</text>
</comment>
<keyword evidence="2 10" id="KW-0132">Cell division</keyword>
<evidence type="ECO:0000313" key="14">
    <source>
        <dbReference type="EMBL" id="KAA6431407.1"/>
    </source>
</evidence>
<evidence type="ECO:0000259" key="12">
    <source>
        <dbReference type="Pfam" id="PF03033"/>
    </source>
</evidence>
<feature type="binding site" evidence="10">
    <location>
        <position position="126"/>
    </location>
    <ligand>
        <name>UDP-N-acetyl-alpha-D-glucosamine</name>
        <dbReference type="ChEBI" id="CHEBI:57705"/>
    </ligand>
</feature>
<evidence type="ECO:0000256" key="11">
    <source>
        <dbReference type="SAM" id="MobiDB-lite"/>
    </source>
</evidence>
<dbReference type="GO" id="GO:0008360">
    <property type="term" value="P:regulation of cell shape"/>
    <property type="evidence" value="ECO:0007669"/>
    <property type="project" value="UniProtKB-KW"/>
</dbReference>
<evidence type="ECO:0000256" key="6">
    <source>
        <dbReference type="ARBA" id="ARBA00022984"/>
    </source>
</evidence>
<feature type="binding site" evidence="10">
    <location>
        <position position="162"/>
    </location>
    <ligand>
        <name>UDP-N-acetyl-alpha-D-glucosamine</name>
        <dbReference type="ChEBI" id="CHEBI:57705"/>
    </ligand>
</feature>
<comment type="function">
    <text evidence="10">Cell wall formation. Catalyzes the transfer of a GlcNAc subunit on undecaprenyl-pyrophosphoryl-MurNAc-pentapeptide (lipid intermediate I) to form undecaprenyl-pyrophosphoryl-MurNAc-(pentapeptide)GlcNAc (lipid intermediate II).</text>
</comment>
<dbReference type="PANTHER" id="PTHR21015:SF22">
    <property type="entry name" value="GLYCOSYLTRANSFERASE"/>
    <property type="match status" value="1"/>
</dbReference>
<dbReference type="PANTHER" id="PTHR21015">
    <property type="entry name" value="UDP-N-ACETYLGLUCOSAMINE--N-ACETYLMURAMYL-(PENTAPEPTIDE) PYROPHOSPHORYL-UNDECAPRENOL N-ACETYLGLUCOSAMINE TRANSFERASE 1"/>
    <property type="match status" value="1"/>
</dbReference>
<comment type="subcellular location">
    <subcellularLocation>
        <location evidence="10">Cell membrane</location>
        <topology evidence="10">Peripheral membrane protein</topology>
        <orientation evidence="10">Cytoplasmic side</orientation>
    </subcellularLocation>
</comment>
<keyword evidence="3 10" id="KW-0328">Glycosyltransferase</keyword>
<evidence type="ECO:0000256" key="8">
    <source>
        <dbReference type="ARBA" id="ARBA00023306"/>
    </source>
</evidence>
<dbReference type="UniPathway" id="UPA00219"/>
<dbReference type="OrthoDB" id="9808936at2"/>
<feature type="binding site" evidence="10">
    <location>
        <begin position="12"/>
        <end position="14"/>
    </location>
    <ligand>
        <name>UDP-N-acetyl-alpha-D-glucosamine</name>
        <dbReference type="ChEBI" id="CHEBI:57705"/>
    </ligand>
</feature>
<keyword evidence="8 10" id="KW-0131">Cell cycle</keyword>
<keyword evidence="5 10" id="KW-0133">Cell shape</keyword>
<comment type="caution">
    <text evidence="10">Lacks conserved residue(s) required for the propagation of feature annotation.</text>
</comment>
<keyword evidence="9 10" id="KW-0961">Cell wall biogenesis/degradation</keyword>
<dbReference type="EC" id="2.4.1.227" evidence="10"/>
<evidence type="ECO:0000256" key="1">
    <source>
        <dbReference type="ARBA" id="ARBA00022475"/>
    </source>
</evidence>
<feature type="domain" description="Glycosyl transferase family 28 C-terminal" evidence="13">
    <location>
        <begin position="189"/>
        <end position="347"/>
    </location>
</feature>
<feature type="binding site" evidence="10">
    <location>
        <position position="289"/>
    </location>
    <ligand>
        <name>UDP-N-acetyl-alpha-D-glucosamine</name>
        <dbReference type="ChEBI" id="CHEBI:57705"/>
    </ligand>
</feature>
<comment type="caution">
    <text evidence="14">The sequence shown here is derived from an EMBL/GenBank/DDBJ whole genome shotgun (WGS) entry which is preliminary data.</text>
</comment>
<dbReference type="CDD" id="cd03785">
    <property type="entry name" value="GT28_MurG"/>
    <property type="match status" value="1"/>
</dbReference>
<evidence type="ECO:0000313" key="15">
    <source>
        <dbReference type="Proteomes" id="UP000323221"/>
    </source>
</evidence>
<dbReference type="SUPFAM" id="SSF53756">
    <property type="entry name" value="UDP-Glycosyltransferase/glycogen phosphorylase"/>
    <property type="match status" value="1"/>
</dbReference>
<accession>A0A5M8Q6B0</accession>
<evidence type="ECO:0000256" key="3">
    <source>
        <dbReference type="ARBA" id="ARBA00022676"/>
    </source>
</evidence>
<evidence type="ECO:0000256" key="10">
    <source>
        <dbReference type="HAMAP-Rule" id="MF_00033"/>
    </source>
</evidence>
<dbReference type="InterPro" id="IPR006009">
    <property type="entry name" value="GlcNAc_MurG"/>
</dbReference>
<sequence length="362" mass="38695">MTVRVLLAGGGTAGHVNPLLATAQRLRERDPGVELTVLGTREGLERELVPRAGLELVTIEKLPFPRRPDAAALRFPARWRRAVREVRALLRERRIDVVVGFGGYAAAPAYRAARLEGIPIAIHEANAKPGMANVLGARWTPFVGLSYRPTTLAGEVVGMPLRPEITGLDRVALRDEAVRELGLDPERPTLLVTGGSQGARSINRTIVATAADIVAAGWQILHLSGGRQTDFEPADVPHYVAIEYLDRMHLALAAADLVVCRAGSLTVSELMAVGLPAVYVPLPYGNGEQGMNAADQVAAGGALLVDDREFTAEWVRARLVPLLEDADRLAEMASASAGAGATDGSDRMSDLIERAAATRRKP</sequence>
<dbReference type="InterPro" id="IPR004276">
    <property type="entry name" value="GlycoTrans_28_N"/>
</dbReference>
<protein>
    <recommendedName>
        <fullName evidence="10">UDP-N-acetylglucosamine--N-acetylmuramyl-(pentapeptide) pyrophosphoryl-undecaprenol N-acetylglucosamine transferase</fullName>
        <ecNumber evidence="10">2.4.1.227</ecNumber>
    </recommendedName>
    <alternativeName>
        <fullName evidence="10">Undecaprenyl-PP-MurNAc-pentapeptide-UDPGlcNAc GlcNAc transferase</fullName>
    </alternativeName>
</protein>
<keyword evidence="1 10" id="KW-1003">Cell membrane</keyword>